<dbReference type="InterPro" id="IPR035942">
    <property type="entry name" value="Lp2179-like_sf"/>
</dbReference>
<keyword evidence="2" id="KW-1185">Reference proteome</keyword>
<dbReference type="Gene3D" id="3.30.1820.10">
    <property type="entry name" value="Lp2179-like"/>
    <property type="match status" value="1"/>
</dbReference>
<dbReference type="InterPro" id="IPR014965">
    <property type="entry name" value="Amino_acid_metab_prot_put"/>
</dbReference>
<proteinExistence type="predicted"/>
<sequence>MPTTVQINGDLTRYQINPEIKVYSLIDVGFTKSKQGNFNWEQPLSDYSPYDASYLLKVKVMQDLKNLKMAVTDQSGLHQINIFKLPHNETVIEQLHYALDTLLQRDILKIVE</sequence>
<dbReference type="Proteomes" id="UP000831947">
    <property type="component" value="Chromosome"/>
</dbReference>
<name>A0ABY4PE32_9LACO</name>
<protein>
    <submittedName>
        <fullName evidence="1">DUF1831 domain-containing protein</fullName>
    </submittedName>
</protein>
<accession>A0ABY4PE32</accession>
<reference evidence="1 2" key="1">
    <citation type="journal article" date="2022" name="Int. J. Syst. Evol. Microbiol.">
        <title>Apilactobacillus apisilvae sp. nov., Nicolia spurrieriana gen. nov. sp. nov., Bombilactobacillus folatiphilus sp. nov. and Bombilactobacillus thymidiniphilus sp. nov., four new lactic acid bacterial isolates from stingless bees Tetragonula carbonaria and Austroplebeia australis.</title>
        <authorList>
            <person name="Oliphant S.A."/>
            <person name="Watson-Haigh N.S."/>
            <person name="Sumby K.M."/>
            <person name="Gardner J."/>
            <person name="Groom S."/>
            <person name="Jiranek V."/>
        </authorList>
    </citation>
    <scope>NUCLEOTIDE SEQUENCE [LARGE SCALE GENOMIC DNA]</scope>
    <source>
        <strain evidence="1 2">SG4_A1</strain>
    </source>
</reference>
<evidence type="ECO:0000313" key="1">
    <source>
        <dbReference type="EMBL" id="UQS83776.1"/>
    </source>
</evidence>
<dbReference type="Pfam" id="PF08866">
    <property type="entry name" value="DUF1831"/>
    <property type="match status" value="1"/>
</dbReference>
<dbReference type="EMBL" id="CP093365">
    <property type="protein sequence ID" value="UQS83776.1"/>
    <property type="molecule type" value="Genomic_DNA"/>
</dbReference>
<dbReference type="SUPFAM" id="SSF160800">
    <property type="entry name" value="Lp2179-like"/>
    <property type="match status" value="1"/>
</dbReference>
<gene>
    <name evidence="1" type="ORF">MOO47_00810</name>
</gene>
<dbReference type="RefSeq" id="WP_249512961.1">
    <property type="nucleotide sequence ID" value="NZ_CP093365.1"/>
</dbReference>
<organism evidence="1 2">
    <name type="scientific">Bombilactobacillus thymidiniphilus</name>
    <dbReference type="NCBI Taxonomy" id="2923363"/>
    <lineage>
        <taxon>Bacteria</taxon>
        <taxon>Bacillati</taxon>
        <taxon>Bacillota</taxon>
        <taxon>Bacilli</taxon>
        <taxon>Lactobacillales</taxon>
        <taxon>Lactobacillaceae</taxon>
        <taxon>Bombilactobacillus</taxon>
    </lineage>
</organism>
<evidence type="ECO:0000313" key="2">
    <source>
        <dbReference type="Proteomes" id="UP000831947"/>
    </source>
</evidence>